<sequence length="73" mass="8289">MPRAYLPATDMLSENGQRAYFGPSSSHHVGLNHIVQTQCPEVKPGRASFKKMIVHQVIALRRVYKDSRLQRLA</sequence>
<dbReference type="Proteomes" id="UP000244338">
    <property type="component" value="Unassembled WGS sequence"/>
</dbReference>
<comment type="caution">
    <text evidence="1">The sequence shown here is derived from an EMBL/GenBank/DDBJ whole genome shotgun (WGS) entry which is preliminary data.</text>
</comment>
<evidence type="ECO:0000313" key="1">
    <source>
        <dbReference type="EMBL" id="PTQ56490.1"/>
    </source>
</evidence>
<dbReference type="EMBL" id="PEBX01000027">
    <property type="protein sequence ID" value="PTQ56490.1"/>
    <property type="molecule type" value="Genomic_DNA"/>
</dbReference>
<dbReference type="AlphaFoldDB" id="A0A2R6Y1E6"/>
<proteinExistence type="predicted"/>
<accession>A0A2R6Y1E6</accession>
<evidence type="ECO:0000313" key="2">
    <source>
        <dbReference type="Proteomes" id="UP000244338"/>
    </source>
</evidence>
<gene>
    <name evidence="1" type="ORF">BSOLF_0197</name>
</gene>
<organism evidence="1 2">
    <name type="scientific">Candidatus Carbonibacillus altaicus</name>
    <dbReference type="NCBI Taxonomy" id="2163959"/>
    <lineage>
        <taxon>Bacteria</taxon>
        <taxon>Bacillati</taxon>
        <taxon>Bacillota</taxon>
        <taxon>Bacilli</taxon>
        <taxon>Bacillales</taxon>
        <taxon>Candidatus Carbonibacillus</taxon>
    </lineage>
</organism>
<name>A0A2R6Y1E6_9BACL</name>
<protein>
    <submittedName>
        <fullName evidence="1">Uncharacterized protein</fullName>
    </submittedName>
</protein>
<reference evidence="2" key="1">
    <citation type="journal article" date="2018" name="Sci. Rep.">
        <title>Lignite coal burning seam in the remote Altai Mountains harbors a hydrogen-driven thermophilic microbial community.</title>
        <authorList>
            <person name="Kadnikov V.V."/>
            <person name="Mardanov A.V."/>
            <person name="Ivasenko D.A."/>
            <person name="Antsiferov D.V."/>
            <person name="Beletsky A.V."/>
            <person name="Karnachuk O.V."/>
            <person name="Ravin N.V."/>
        </authorList>
    </citation>
    <scope>NUCLEOTIDE SEQUENCE [LARGE SCALE GENOMIC DNA]</scope>
</reference>